<dbReference type="Proteomes" id="UP001571476">
    <property type="component" value="Unassembled WGS sequence"/>
</dbReference>
<proteinExistence type="predicted"/>
<sequence>GPDTVRQTLAFAQSLSEATAATAR</sequence>
<keyword evidence="2" id="KW-1185">Reference proteome</keyword>
<accession>A0ABV4T1U7</accession>
<feature type="non-terminal residue" evidence="1">
    <location>
        <position position="1"/>
    </location>
</feature>
<dbReference type="EMBL" id="JBGOSP010000169">
    <property type="protein sequence ID" value="MFA3843962.1"/>
    <property type="molecule type" value="Genomic_DNA"/>
</dbReference>
<comment type="caution">
    <text evidence="1">The sequence shown here is derived from an EMBL/GenBank/DDBJ whole genome shotgun (WGS) entry which is preliminary data.</text>
</comment>
<evidence type="ECO:0000313" key="2">
    <source>
        <dbReference type="Proteomes" id="UP001571476"/>
    </source>
</evidence>
<reference evidence="1 2" key="1">
    <citation type="submission" date="2024-08" db="EMBL/GenBank/DDBJ databases">
        <title>Genome sequence of Streptomyces aureus CACIA-1.46HGO.</title>
        <authorList>
            <person name="Evangelista-Martinez Z."/>
        </authorList>
    </citation>
    <scope>NUCLEOTIDE SEQUENCE [LARGE SCALE GENOMIC DNA]</scope>
    <source>
        <strain evidence="1 2">CACIA-1.46HGO</strain>
    </source>
</reference>
<gene>
    <name evidence="1" type="ORF">ACEG43_49305</name>
</gene>
<name>A0ABV4T1U7_9ACTN</name>
<protein>
    <submittedName>
        <fullName evidence="1">Phosphodiesterase</fullName>
    </submittedName>
</protein>
<organism evidence="1 2">
    <name type="scientific">Streptomyces aureus</name>
    <dbReference type="NCBI Taxonomy" id="193461"/>
    <lineage>
        <taxon>Bacteria</taxon>
        <taxon>Bacillati</taxon>
        <taxon>Actinomycetota</taxon>
        <taxon>Actinomycetes</taxon>
        <taxon>Kitasatosporales</taxon>
        <taxon>Streptomycetaceae</taxon>
        <taxon>Streptomyces</taxon>
    </lineage>
</organism>
<evidence type="ECO:0000313" key="1">
    <source>
        <dbReference type="EMBL" id="MFA3843962.1"/>
    </source>
</evidence>